<evidence type="ECO:0000313" key="2">
    <source>
        <dbReference type="EMBL" id="OBZ73030.1"/>
    </source>
</evidence>
<dbReference type="OrthoDB" id="3226064at2759"/>
<dbReference type="Gene3D" id="1.20.1280.50">
    <property type="match status" value="1"/>
</dbReference>
<dbReference type="Proteomes" id="UP000092993">
    <property type="component" value="Unassembled WGS sequence"/>
</dbReference>
<evidence type="ECO:0000259" key="1">
    <source>
        <dbReference type="Pfam" id="PF12937"/>
    </source>
</evidence>
<dbReference type="InterPro" id="IPR001810">
    <property type="entry name" value="F-box_dom"/>
</dbReference>
<dbReference type="SUPFAM" id="SSF81383">
    <property type="entry name" value="F-box domain"/>
    <property type="match status" value="1"/>
</dbReference>
<dbReference type="AlphaFoldDB" id="A0A1C7M810"/>
<accession>A0A1C7M810</accession>
<feature type="domain" description="F-box" evidence="1">
    <location>
        <begin position="4"/>
        <end position="55"/>
    </location>
</feature>
<comment type="caution">
    <text evidence="2">The sequence shown here is derived from an EMBL/GenBank/DDBJ whole genome shotgun (WGS) entry which is preliminary data.</text>
</comment>
<organism evidence="2 3">
    <name type="scientific">Grifola frondosa</name>
    <name type="common">Maitake</name>
    <name type="synonym">Polyporus frondosus</name>
    <dbReference type="NCBI Taxonomy" id="5627"/>
    <lineage>
        <taxon>Eukaryota</taxon>
        <taxon>Fungi</taxon>
        <taxon>Dikarya</taxon>
        <taxon>Basidiomycota</taxon>
        <taxon>Agaricomycotina</taxon>
        <taxon>Agaricomycetes</taxon>
        <taxon>Polyporales</taxon>
        <taxon>Grifolaceae</taxon>
        <taxon>Grifola</taxon>
    </lineage>
</organism>
<keyword evidence="3" id="KW-1185">Reference proteome</keyword>
<dbReference type="EMBL" id="LUGG01000007">
    <property type="protein sequence ID" value="OBZ73030.1"/>
    <property type="molecule type" value="Genomic_DNA"/>
</dbReference>
<protein>
    <recommendedName>
        <fullName evidence="1">F-box domain-containing protein</fullName>
    </recommendedName>
</protein>
<dbReference type="InterPro" id="IPR036047">
    <property type="entry name" value="F-box-like_dom_sf"/>
</dbReference>
<dbReference type="STRING" id="5627.A0A1C7M810"/>
<reference evidence="2 3" key="1">
    <citation type="submission" date="2016-03" db="EMBL/GenBank/DDBJ databases">
        <title>Whole genome sequencing of Grifola frondosa 9006-11.</title>
        <authorList>
            <person name="Min B."/>
            <person name="Park H."/>
            <person name="Kim J.-G."/>
            <person name="Cho H."/>
            <person name="Oh Y.-L."/>
            <person name="Kong W.-S."/>
            <person name="Choi I.-G."/>
        </authorList>
    </citation>
    <scope>NUCLEOTIDE SEQUENCE [LARGE SCALE GENOMIC DNA]</scope>
    <source>
        <strain evidence="2 3">9006-11</strain>
    </source>
</reference>
<sequence>MSMRSLPTEVSENILVCAAADGYPTTISAVGQTCRQLRELIYNPSDTHLWREVFLTTFDDPRDCQFLKFDHFDWGAEFRIRIWAKTICSETRLLCAYRKFATCVQEHLQFLF</sequence>
<name>A0A1C7M810_GRIFR</name>
<evidence type="ECO:0000313" key="3">
    <source>
        <dbReference type="Proteomes" id="UP000092993"/>
    </source>
</evidence>
<gene>
    <name evidence="2" type="ORF">A0H81_07264</name>
</gene>
<dbReference type="Pfam" id="PF12937">
    <property type="entry name" value="F-box-like"/>
    <property type="match status" value="1"/>
</dbReference>
<proteinExistence type="predicted"/>